<evidence type="ECO:0000313" key="3">
    <source>
        <dbReference type="EMBL" id="SEQ85255.1"/>
    </source>
</evidence>
<gene>
    <name evidence="3" type="ORF">SAMN04489841_2525</name>
</gene>
<feature type="region of interest" description="Disordered" evidence="1">
    <location>
        <begin position="1"/>
        <end position="24"/>
    </location>
</feature>
<feature type="domain" description="DUF8108" evidence="2">
    <location>
        <begin position="239"/>
        <end position="302"/>
    </location>
</feature>
<dbReference type="Pfam" id="PF26413">
    <property type="entry name" value="DUF8108"/>
    <property type="match status" value="1"/>
</dbReference>
<evidence type="ECO:0000256" key="1">
    <source>
        <dbReference type="SAM" id="MobiDB-lite"/>
    </source>
</evidence>
<protein>
    <recommendedName>
        <fullName evidence="2">DUF8108 domain-containing protein</fullName>
    </recommendedName>
</protein>
<dbReference type="Proteomes" id="UP000199114">
    <property type="component" value="Unassembled WGS sequence"/>
</dbReference>
<dbReference type="InterPro" id="IPR058421">
    <property type="entry name" value="DUF8108_C"/>
</dbReference>
<feature type="compositionally biased region" description="Basic and acidic residues" evidence="1">
    <location>
        <begin position="7"/>
        <end position="24"/>
    </location>
</feature>
<dbReference type="RefSeq" id="WP_090617974.1">
    <property type="nucleotide sequence ID" value="NZ_FOFD01000003.1"/>
</dbReference>
<name>A0A1H9JFB6_9EURY</name>
<accession>A0A1H9JFB6</accession>
<dbReference type="AlphaFoldDB" id="A0A1H9JFB6"/>
<sequence>MSGNENAVRREFTGDVRVGGEETEPVELRGAEDVYVSAEAVSGRLTLSDPEHVFTDVPTGDEPLDSDAVRTVLTGDLDDGYVDRVDGDVLVTGAEDVFVEYGAAETLSTVGAEQVFHDDAAAPTRSPEDYEVSVSGWQRTRDVRDPRDGVSIRGGRNELTVTDARHDLTVYVAGWGNEIRIEGQAVEVTVYFVGRDNRVSVGPYVTATTGAESGFDNDLESDPLPPEALVEQTEAEAYEGNLFGRHKVTYQEPASDREWCPNCGESADAVITRKQRDAFFLFGKPIRTYDSGDGAFECEHCTPVAVGPVELSPEERKRILG</sequence>
<evidence type="ECO:0000259" key="2">
    <source>
        <dbReference type="Pfam" id="PF26413"/>
    </source>
</evidence>
<dbReference type="STRING" id="1186196.SAMN04489841_2525"/>
<evidence type="ECO:0000313" key="4">
    <source>
        <dbReference type="Proteomes" id="UP000199114"/>
    </source>
</evidence>
<dbReference type="EMBL" id="FOFD01000003">
    <property type="protein sequence ID" value="SEQ85255.1"/>
    <property type="molecule type" value="Genomic_DNA"/>
</dbReference>
<proteinExistence type="predicted"/>
<keyword evidence="4" id="KW-1185">Reference proteome</keyword>
<organism evidence="3 4">
    <name type="scientific">Natrinema salaciae</name>
    <dbReference type="NCBI Taxonomy" id="1186196"/>
    <lineage>
        <taxon>Archaea</taxon>
        <taxon>Methanobacteriati</taxon>
        <taxon>Methanobacteriota</taxon>
        <taxon>Stenosarchaea group</taxon>
        <taxon>Halobacteria</taxon>
        <taxon>Halobacteriales</taxon>
        <taxon>Natrialbaceae</taxon>
        <taxon>Natrinema</taxon>
    </lineage>
</organism>
<reference evidence="4" key="1">
    <citation type="submission" date="2016-10" db="EMBL/GenBank/DDBJ databases">
        <authorList>
            <person name="Varghese N."/>
            <person name="Submissions S."/>
        </authorList>
    </citation>
    <scope>NUCLEOTIDE SEQUENCE [LARGE SCALE GENOMIC DNA]</scope>
    <source>
        <strain evidence="4">DSM 25055</strain>
    </source>
</reference>
<dbReference type="OrthoDB" id="181091at2157"/>